<feature type="region of interest" description="Disordered" evidence="1">
    <location>
        <begin position="41"/>
        <end position="67"/>
    </location>
</feature>
<accession>A0A255GAC0</accession>
<keyword evidence="3" id="KW-1185">Reference proteome</keyword>
<evidence type="ECO:0000313" key="2">
    <source>
        <dbReference type="EMBL" id="OYO12859.1"/>
    </source>
</evidence>
<sequence length="67" mass="7116">MRRDSDDLDVHVEDFDADAYSAAAQRDEGLLDIFEPLGASFDDSTLSDDDDGDGDLADIGSGTHPIG</sequence>
<proteinExistence type="predicted"/>
<dbReference type="Proteomes" id="UP000215896">
    <property type="component" value="Unassembled WGS sequence"/>
</dbReference>
<protein>
    <submittedName>
        <fullName evidence="2">Uncharacterized protein</fullName>
    </submittedName>
</protein>
<comment type="caution">
    <text evidence="2">The sequence shown here is derived from an EMBL/GenBank/DDBJ whole genome shotgun (WGS) entry which is preliminary data.</text>
</comment>
<dbReference type="AlphaFoldDB" id="A0A255GAC0"/>
<reference evidence="2 3" key="1">
    <citation type="submission" date="2017-07" db="EMBL/GenBank/DDBJ databases">
        <title>Draft whole genome sequences of clinical Proprionibacteriaceae strains.</title>
        <authorList>
            <person name="Bernier A.-M."/>
            <person name="Bernard K."/>
            <person name="Domingo M.-C."/>
        </authorList>
    </citation>
    <scope>NUCLEOTIDE SEQUENCE [LARGE SCALE GENOMIC DNA]</scope>
    <source>
        <strain evidence="2 3">NML 030167</strain>
    </source>
</reference>
<name>A0A255GAC0_9ACTN</name>
<gene>
    <name evidence="2" type="ORF">CGZ94_13285</name>
</gene>
<feature type="compositionally biased region" description="Acidic residues" evidence="1">
    <location>
        <begin position="45"/>
        <end position="56"/>
    </location>
</feature>
<dbReference type="OrthoDB" id="9764804at2"/>
<organism evidence="2 3">
    <name type="scientific">Enemella evansiae</name>
    <dbReference type="NCBI Taxonomy" id="2016499"/>
    <lineage>
        <taxon>Bacteria</taxon>
        <taxon>Bacillati</taxon>
        <taxon>Actinomycetota</taxon>
        <taxon>Actinomycetes</taxon>
        <taxon>Propionibacteriales</taxon>
        <taxon>Propionibacteriaceae</taxon>
        <taxon>Enemella</taxon>
    </lineage>
</organism>
<evidence type="ECO:0000256" key="1">
    <source>
        <dbReference type="SAM" id="MobiDB-lite"/>
    </source>
</evidence>
<feature type="compositionally biased region" description="Low complexity" evidence="1">
    <location>
        <begin position="57"/>
        <end position="67"/>
    </location>
</feature>
<evidence type="ECO:0000313" key="3">
    <source>
        <dbReference type="Proteomes" id="UP000215896"/>
    </source>
</evidence>
<dbReference type="EMBL" id="NMVO01000014">
    <property type="protein sequence ID" value="OYO12859.1"/>
    <property type="molecule type" value="Genomic_DNA"/>
</dbReference>
<dbReference type="RefSeq" id="WP_094405908.1">
    <property type="nucleotide sequence ID" value="NZ_NMVO01000014.1"/>
</dbReference>